<feature type="transmembrane region" description="Helical" evidence="1">
    <location>
        <begin position="310"/>
        <end position="328"/>
    </location>
</feature>
<evidence type="ECO:0000256" key="1">
    <source>
        <dbReference type="SAM" id="Phobius"/>
    </source>
</evidence>
<feature type="transmembrane region" description="Helical" evidence="1">
    <location>
        <begin position="271"/>
        <end position="304"/>
    </location>
</feature>
<feature type="transmembrane region" description="Helical" evidence="1">
    <location>
        <begin position="242"/>
        <end position="259"/>
    </location>
</feature>
<feature type="domain" description="DUF4401" evidence="2">
    <location>
        <begin position="40"/>
        <end position="355"/>
    </location>
</feature>
<reference evidence="3" key="1">
    <citation type="submission" date="2018-06" db="EMBL/GenBank/DDBJ databases">
        <authorList>
            <person name="Zhirakovskaya E."/>
        </authorList>
    </citation>
    <scope>NUCLEOTIDE SEQUENCE</scope>
</reference>
<protein>
    <recommendedName>
        <fullName evidence="2">DUF4401 domain-containing protein</fullName>
    </recommendedName>
</protein>
<proteinExistence type="predicted"/>
<dbReference type="InterPro" id="IPR025513">
    <property type="entry name" value="DUF4401"/>
</dbReference>
<keyword evidence="1" id="KW-1133">Transmembrane helix</keyword>
<name>A0A3B0Z5M7_9ZZZZ</name>
<accession>A0A3B0Z5M7</accession>
<sequence>MIFRSPPTIARLLEIATTNKIINDPTQIKELLKKPSSAHPWYIQTALGISAWIAAVIFSSYINTTLIKPLVVMGLITHQTSNSIGVVIGISLYIIGALVYRYKPNSIICRQFSLSISLAGMLLSLFYLGIPTSFIPEWTTGLFLLVAETIVFYFHSDPVRRYIAITNGLPVVIFNLPILQLDLVCQLIVPIGLYAVYLFWNKQEWQLKIAPDIIKPLKYGLPVALIVITYWMVNAYQVPNYIWDICNFMIALIFFRVFYSELERYQLLTPGNLIAGFILIMTLAMITINSPGIMTAITVIFIGFQNANKLLTISAILAFAYFLVNFYFSIEVHLIDKATLLIIGGVLFLITARILHSQVKKLETIT</sequence>
<evidence type="ECO:0000313" key="3">
    <source>
        <dbReference type="EMBL" id="VAW76006.1"/>
    </source>
</evidence>
<feature type="transmembrane region" description="Helical" evidence="1">
    <location>
        <begin position="41"/>
        <end position="62"/>
    </location>
</feature>
<dbReference type="Pfam" id="PF14351">
    <property type="entry name" value="DUF4401"/>
    <property type="match status" value="1"/>
</dbReference>
<organism evidence="3">
    <name type="scientific">hydrothermal vent metagenome</name>
    <dbReference type="NCBI Taxonomy" id="652676"/>
    <lineage>
        <taxon>unclassified sequences</taxon>
        <taxon>metagenomes</taxon>
        <taxon>ecological metagenomes</taxon>
    </lineage>
</organism>
<feature type="transmembrane region" description="Helical" evidence="1">
    <location>
        <begin position="112"/>
        <end position="130"/>
    </location>
</feature>
<evidence type="ECO:0000259" key="2">
    <source>
        <dbReference type="Pfam" id="PF14351"/>
    </source>
</evidence>
<feature type="transmembrane region" description="Helical" evidence="1">
    <location>
        <begin position="178"/>
        <end position="199"/>
    </location>
</feature>
<gene>
    <name evidence="3" type="ORF">MNBD_GAMMA12-2673</name>
</gene>
<feature type="transmembrane region" description="Helical" evidence="1">
    <location>
        <begin position="340"/>
        <end position="356"/>
    </location>
</feature>
<feature type="transmembrane region" description="Helical" evidence="1">
    <location>
        <begin position="219"/>
        <end position="236"/>
    </location>
</feature>
<keyword evidence="1" id="KW-0472">Membrane</keyword>
<dbReference type="AlphaFoldDB" id="A0A3B0Z5M7"/>
<keyword evidence="1" id="KW-0812">Transmembrane</keyword>
<dbReference type="EMBL" id="UOFL01000096">
    <property type="protein sequence ID" value="VAW76006.1"/>
    <property type="molecule type" value="Genomic_DNA"/>
</dbReference>
<feature type="transmembrane region" description="Helical" evidence="1">
    <location>
        <begin position="82"/>
        <end position="100"/>
    </location>
</feature>